<keyword evidence="1" id="KW-0812">Transmembrane</keyword>
<keyword evidence="1" id="KW-0472">Membrane</keyword>
<proteinExistence type="predicted"/>
<gene>
    <name evidence="2" type="ORF">I2I01_16530</name>
</gene>
<keyword evidence="3" id="KW-1185">Reference proteome</keyword>
<evidence type="ECO:0000313" key="3">
    <source>
        <dbReference type="Proteomes" id="UP000645610"/>
    </source>
</evidence>
<evidence type="ECO:0000313" key="2">
    <source>
        <dbReference type="EMBL" id="MBF9143255.1"/>
    </source>
</evidence>
<feature type="transmembrane region" description="Helical" evidence="1">
    <location>
        <begin position="21"/>
        <end position="45"/>
    </location>
</feature>
<protein>
    <submittedName>
        <fullName evidence="2">Uncharacterized protein</fullName>
    </submittedName>
</protein>
<keyword evidence="1" id="KW-1133">Transmembrane helix</keyword>
<dbReference type="AlphaFoldDB" id="A0A931BG22"/>
<dbReference type="Proteomes" id="UP000645610">
    <property type="component" value="Unassembled WGS sequence"/>
</dbReference>
<dbReference type="EMBL" id="JADQDP010000003">
    <property type="protein sequence ID" value="MBF9143255.1"/>
    <property type="molecule type" value="Genomic_DNA"/>
</dbReference>
<reference evidence="2 3" key="1">
    <citation type="submission" date="2020-11" db="EMBL/GenBank/DDBJ databases">
        <authorList>
            <person name="Kim M.K."/>
        </authorList>
    </citation>
    <scope>NUCLEOTIDE SEQUENCE [LARGE SCALE GENOMIC DNA]</scope>
    <source>
        <strain evidence="2 3">BT439</strain>
    </source>
</reference>
<sequence>MAFQQPRESRRLISRSSLTLNLLYCIAGVLFGLVGVACLLFTWYWPGLLCLFAVGYLARMAWLHEVRADATHFYLRHAFKRPVWLARNELLAIEGKGSLFGALRLRFPTATYAFSPLLEASWPVDFGATDRFIQMWSTPKG</sequence>
<accession>A0A931BG22</accession>
<name>A0A931BG22_9BACT</name>
<comment type="caution">
    <text evidence="2">The sequence shown here is derived from an EMBL/GenBank/DDBJ whole genome shotgun (WGS) entry which is preliminary data.</text>
</comment>
<dbReference type="RefSeq" id="WP_196287565.1">
    <property type="nucleotide sequence ID" value="NZ_JADQDP010000003.1"/>
</dbReference>
<evidence type="ECO:0000256" key="1">
    <source>
        <dbReference type="SAM" id="Phobius"/>
    </source>
</evidence>
<organism evidence="2 3">
    <name type="scientific">Hymenobacter properus</name>
    <dbReference type="NCBI Taxonomy" id="2791026"/>
    <lineage>
        <taxon>Bacteria</taxon>
        <taxon>Pseudomonadati</taxon>
        <taxon>Bacteroidota</taxon>
        <taxon>Cytophagia</taxon>
        <taxon>Cytophagales</taxon>
        <taxon>Hymenobacteraceae</taxon>
        <taxon>Hymenobacter</taxon>
    </lineage>
</organism>